<evidence type="ECO:0000256" key="2">
    <source>
        <dbReference type="ARBA" id="ARBA00012961"/>
    </source>
</evidence>
<dbReference type="PROSITE" id="PS50052">
    <property type="entry name" value="GUANYLATE_KINASE_2"/>
    <property type="match status" value="1"/>
</dbReference>
<dbReference type="GO" id="GO:0005524">
    <property type="term" value="F:ATP binding"/>
    <property type="evidence" value="ECO:0007669"/>
    <property type="project" value="UniProtKB-UniRule"/>
</dbReference>
<protein>
    <recommendedName>
        <fullName evidence="3 9">Guanylate kinase</fullName>
        <ecNumber evidence="2 9">2.7.4.8</ecNumber>
    </recommendedName>
    <alternativeName>
        <fullName evidence="8 9">GMP kinase</fullName>
    </alternativeName>
</protein>
<accession>A0A5B5VS58</accession>
<dbReference type="Gene3D" id="3.30.63.10">
    <property type="entry name" value="Guanylate Kinase phosphate binding domain"/>
    <property type="match status" value="1"/>
</dbReference>
<dbReference type="InterPro" id="IPR027417">
    <property type="entry name" value="P-loop_NTPase"/>
</dbReference>
<gene>
    <name evidence="9 13" type="primary">gmk</name>
    <name evidence="11" type="ORF">CE91St16_24080</name>
    <name evidence="12" type="ORF">F2A26_03820</name>
    <name evidence="13" type="ORF">RVH17_14735</name>
</gene>
<proteinExistence type="inferred from homology"/>
<dbReference type="PANTHER" id="PTHR23117">
    <property type="entry name" value="GUANYLATE KINASE-RELATED"/>
    <property type="match status" value="1"/>
</dbReference>
<feature type="binding site" evidence="9">
    <location>
        <begin position="9"/>
        <end position="16"/>
    </location>
    <ligand>
        <name>ATP</name>
        <dbReference type="ChEBI" id="CHEBI:30616"/>
    </ligand>
</feature>
<keyword evidence="7 9" id="KW-0067">ATP-binding</keyword>
<dbReference type="AlphaFoldDB" id="A0A5B5VS58"/>
<dbReference type="InterPro" id="IPR017665">
    <property type="entry name" value="Guanylate_kinase"/>
</dbReference>
<evidence type="ECO:0000313" key="15">
    <source>
        <dbReference type="Proteomes" id="UP001181347"/>
    </source>
</evidence>
<evidence type="ECO:0000256" key="1">
    <source>
        <dbReference type="ARBA" id="ARBA00005790"/>
    </source>
</evidence>
<dbReference type="Proteomes" id="UP001181347">
    <property type="component" value="Unassembled WGS sequence"/>
</dbReference>
<comment type="function">
    <text evidence="9">Essential for recycling GMP and indirectly, cGMP.</text>
</comment>
<evidence type="ECO:0000256" key="5">
    <source>
        <dbReference type="ARBA" id="ARBA00022741"/>
    </source>
</evidence>
<dbReference type="GO" id="GO:0004385">
    <property type="term" value="F:GMP kinase activity"/>
    <property type="evidence" value="ECO:0007669"/>
    <property type="project" value="UniProtKB-UniRule"/>
</dbReference>
<dbReference type="InterPro" id="IPR020590">
    <property type="entry name" value="Guanylate_kinase_CS"/>
</dbReference>
<dbReference type="Gene3D" id="3.40.50.300">
    <property type="entry name" value="P-loop containing nucleotide triphosphate hydrolases"/>
    <property type="match status" value="1"/>
</dbReference>
<dbReference type="EC" id="2.7.4.8" evidence="2 9"/>
<comment type="catalytic activity">
    <reaction evidence="9">
        <text>GMP + ATP = GDP + ADP</text>
        <dbReference type="Rhea" id="RHEA:20780"/>
        <dbReference type="ChEBI" id="CHEBI:30616"/>
        <dbReference type="ChEBI" id="CHEBI:58115"/>
        <dbReference type="ChEBI" id="CHEBI:58189"/>
        <dbReference type="ChEBI" id="CHEBI:456216"/>
        <dbReference type="EC" id="2.7.4.8"/>
    </reaction>
</comment>
<name>A0A5B5VS58_9BACT</name>
<keyword evidence="14" id="KW-1185">Reference proteome</keyword>
<evidence type="ECO:0000256" key="9">
    <source>
        <dbReference type="HAMAP-Rule" id="MF_00328"/>
    </source>
</evidence>
<comment type="similarity">
    <text evidence="1 9">Belongs to the guanylate kinase family.</text>
</comment>
<dbReference type="CDD" id="cd00071">
    <property type="entry name" value="GMPK"/>
    <property type="match status" value="1"/>
</dbReference>
<evidence type="ECO:0000313" key="11">
    <source>
        <dbReference type="EMBL" id="GKI19500.1"/>
    </source>
</evidence>
<comment type="subcellular location">
    <subcellularLocation>
        <location evidence="9">Cytoplasm</location>
    </subcellularLocation>
</comment>
<keyword evidence="9" id="KW-0963">Cytoplasm</keyword>
<dbReference type="EMBL" id="BQOL01000001">
    <property type="protein sequence ID" value="GKI19500.1"/>
    <property type="molecule type" value="Genomic_DNA"/>
</dbReference>
<dbReference type="NCBIfam" id="TIGR03263">
    <property type="entry name" value="guanyl_kin"/>
    <property type="match status" value="1"/>
</dbReference>
<dbReference type="Pfam" id="PF00625">
    <property type="entry name" value="Guanylate_kin"/>
    <property type="match status" value="1"/>
</dbReference>
<reference evidence="11" key="2">
    <citation type="submission" date="2022-01" db="EMBL/GenBank/DDBJ databases">
        <title>Novel bile acid biosynthetic pathways are enriched in the microbiome of centenarians.</title>
        <authorList>
            <person name="Sato Y."/>
            <person name="Atarashi K."/>
            <person name="Plichta R.D."/>
            <person name="Arai Y."/>
            <person name="Sasajima S."/>
            <person name="Kearney M.S."/>
            <person name="Suda W."/>
            <person name="Takeshita K."/>
            <person name="Sasaki T."/>
            <person name="Okamoto S."/>
            <person name="Skelly N.A."/>
            <person name="Okamura Y."/>
            <person name="Vlamakis H."/>
            <person name="Li Y."/>
            <person name="Tanoue T."/>
            <person name="Takei H."/>
            <person name="Nittono H."/>
            <person name="Narushima S."/>
            <person name="Irie J."/>
            <person name="Itoh H."/>
            <person name="Moriya K."/>
            <person name="Sugiura Y."/>
            <person name="Suematsu M."/>
            <person name="Moritoki N."/>
            <person name="Shibata S."/>
            <person name="Littman R.D."/>
            <person name="Fischbach A.M."/>
            <person name="Uwamino Y."/>
            <person name="Inoue T."/>
            <person name="Honda A."/>
            <person name="Hattori M."/>
            <person name="Murai T."/>
            <person name="Xavier J.R."/>
            <person name="Hirose N."/>
            <person name="Honda K."/>
        </authorList>
    </citation>
    <scope>NUCLEOTIDE SEQUENCE</scope>
    <source>
        <strain evidence="11">CE91-St16</strain>
    </source>
</reference>
<organism evidence="13 15">
    <name type="scientific">Alistipes finegoldii</name>
    <dbReference type="NCBI Taxonomy" id="214856"/>
    <lineage>
        <taxon>Bacteria</taxon>
        <taxon>Pseudomonadati</taxon>
        <taxon>Bacteroidota</taxon>
        <taxon>Bacteroidia</taxon>
        <taxon>Bacteroidales</taxon>
        <taxon>Rikenellaceae</taxon>
        <taxon>Alistipes</taxon>
    </lineage>
</organism>
<dbReference type="FunFam" id="3.30.63.10:FF:000002">
    <property type="entry name" value="Guanylate kinase 1"/>
    <property type="match status" value="1"/>
</dbReference>
<evidence type="ECO:0000256" key="8">
    <source>
        <dbReference type="ARBA" id="ARBA00030128"/>
    </source>
</evidence>
<dbReference type="SUPFAM" id="SSF52540">
    <property type="entry name" value="P-loop containing nucleoside triphosphate hydrolases"/>
    <property type="match status" value="1"/>
</dbReference>
<keyword evidence="6 9" id="KW-0418">Kinase</keyword>
<dbReference type="SMART" id="SM00072">
    <property type="entry name" value="GuKc"/>
    <property type="match status" value="1"/>
</dbReference>
<dbReference type="InterPro" id="IPR008144">
    <property type="entry name" value="Guanylate_kin-like_dom"/>
</dbReference>
<evidence type="ECO:0000256" key="4">
    <source>
        <dbReference type="ARBA" id="ARBA00022679"/>
    </source>
</evidence>
<evidence type="ECO:0000313" key="12">
    <source>
        <dbReference type="EMBL" id="KAA3160346.1"/>
    </source>
</evidence>
<dbReference type="RefSeq" id="WP_009598274.1">
    <property type="nucleotide sequence ID" value="NZ_AP025581.1"/>
</dbReference>
<keyword evidence="5 9" id="KW-0547">Nucleotide-binding</keyword>
<feature type="domain" description="Guanylate kinase-like" evidence="10">
    <location>
        <begin position="2"/>
        <end position="182"/>
    </location>
</feature>
<evidence type="ECO:0000256" key="7">
    <source>
        <dbReference type="ARBA" id="ARBA00022840"/>
    </source>
</evidence>
<dbReference type="PANTHER" id="PTHR23117:SF13">
    <property type="entry name" value="GUANYLATE KINASE"/>
    <property type="match status" value="1"/>
</dbReference>
<dbReference type="OMA" id="EWAVVHG"/>
<reference evidence="12 14" key="1">
    <citation type="journal article" date="2019" name="Nat. Med.">
        <title>A library of human gut bacterial isolates paired with longitudinal multiomics data enables mechanistic microbiome research.</title>
        <authorList>
            <person name="Poyet M."/>
            <person name="Groussin M."/>
            <person name="Gibbons S.M."/>
            <person name="Avila-Pacheco J."/>
            <person name="Jiang X."/>
            <person name="Kearney S.M."/>
            <person name="Perrotta A.R."/>
            <person name="Berdy B."/>
            <person name="Zhao S."/>
            <person name="Lieberman T.D."/>
            <person name="Swanson P.K."/>
            <person name="Smith M."/>
            <person name="Roesemann S."/>
            <person name="Alexander J.E."/>
            <person name="Rich S.A."/>
            <person name="Livny J."/>
            <person name="Vlamakis H."/>
            <person name="Clish C."/>
            <person name="Bullock K."/>
            <person name="Deik A."/>
            <person name="Scott J."/>
            <person name="Pierce K.A."/>
            <person name="Xavier R.J."/>
            <person name="Alm E.J."/>
        </authorList>
    </citation>
    <scope>NUCLEOTIDE SEQUENCE [LARGE SCALE GENOMIC DNA]</scope>
    <source>
        <strain evidence="12 14">BIOML-A1</strain>
    </source>
</reference>
<evidence type="ECO:0000313" key="13">
    <source>
        <dbReference type="EMBL" id="MDU0261347.1"/>
    </source>
</evidence>
<reference evidence="13" key="3">
    <citation type="submission" date="2023-10" db="EMBL/GenBank/DDBJ databases">
        <title>Genome Sequence of the Bacteria from From Gut Wall in Crohn's Disease.</title>
        <authorList>
            <person name="Rodriguez-Palacios A."/>
        </authorList>
    </citation>
    <scope>NUCLEOTIDE SEQUENCE</scope>
    <source>
        <strain evidence="13">CavFT-hAR58</strain>
    </source>
</reference>
<evidence type="ECO:0000256" key="3">
    <source>
        <dbReference type="ARBA" id="ARBA00016296"/>
    </source>
</evidence>
<dbReference type="HAMAP" id="MF_00328">
    <property type="entry name" value="Guanylate_kinase"/>
    <property type="match status" value="1"/>
</dbReference>
<dbReference type="Proteomes" id="UP001055105">
    <property type="component" value="Unassembled WGS sequence"/>
</dbReference>
<dbReference type="Proteomes" id="UP000324870">
    <property type="component" value="Unassembled WGS sequence"/>
</dbReference>
<dbReference type="PROSITE" id="PS00856">
    <property type="entry name" value="GUANYLATE_KINASE_1"/>
    <property type="match status" value="1"/>
</dbReference>
<comment type="caution">
    <text evidence="13">The sequence shown here is derived from an EMBL/GenBank/DDBJ whole genome shotgun (WGS) entry which is preliminary data.</text>
</comment>
<evidence type="ECO:0000259" key="10">
    <source>
        <dbReference type="PROSITE" id="PS50052"/>
    </source>
</evidence>
<keyword evidence="4 9" id="KW-0808">Transferase</keyword>
<dbReference type="EMBL" id="VVND01000003">
    <property type="protein sequence ID" value="KAA3160346.1"/>
    <property type="molecule type" value="Genomic_DNA"/>
</dbReference>
<dbReference type="InterPro" id="IPR008145">
    <property type="entry name" value="GK/Ca_channel_bsu"/>
</dbReference>
<evidence type="ECO:0000313" key="14">
    <source>
        <dbReference type="Proteomes" id="UP000324870"/>
    </source>
</evidence>
<evidence type="ECO:0000256" key="6">
    <source>
        <dbReference type="ARBA" id="ARBA00022777"/>
    </source>
</evidence>
<dbReference type="GO" id="GO:0005829">
    <property type="term" value="C:cytosol"/>
    <property type="evidence" value="ECO:0007669"/>
    <property type="project" value="TreeGrafter"/>
</dbReference>
<sequence>MGKVVIFSAPSGSGKTTIVRELLKRFPQFEFSVSATSRAPRGCERHGCDYHFMTHEEFMQAVAENRFVEWEEVYKGTCYGTLRSEVERIWAKGNIIVFDVDVIGGINLKRIFGGDACSIFVMPPSVEELRRRLEGRGTDAPEVIDRRVAKAEFELTKAPEFDHIVVNDSLDEAIAETTRIIDEFITGRS</sequence>
<dbReference type="EMBL" id="JAWDES010000006">
    <property type="protein sequence ID" value="MDU0261347.1"/>
    <property type="molecule type" value="Genomic_DNA"/>
</dbReference>